<dbReference type="SUPFAM" id="SSF55729">
    <property type="entry name" value="Acyl-CoA N-acyltransferases (Nat)"/>
    <property type="match status" value="1"/>
</dbReference>
<dbReference type="Pfam" id="PF00583">
    <property type="entry name" value="Acetyltransf_1"/>
    <property type="match status" value="1"/>
</dbReference>
<evidence type="ECO:0000259" key="3">
    <source>
        <dbReference type="PROSITE" id="PS51186"/>
    </source>
</evidence>
<organism evidence="4 5">
    <name type="scientific">Roseateles aquatilis</name>
    <dbReference type="NCBI Taxonomy" id="431061"/>
    <lineage>
        <taxon>Bacteria</taxon>
        <taxon>Pseudomonadati</taxon>
        <taxon>Pseudomonadota</taxon>
        <taxon>Betaproteobacteria</taxon>
        <taxon>Burkholderiales</taxon>
        <taxon>Sphaerotilaceae</taxon>
        <taxon>Roseateles</taxon>
    </lineage>
</organism>
<dbReference type="PANTHER" id="PTHR43877">
    <property type="entry name" value="AMINOALKYLPHOSPHONATE N-ACETYLTRANSFERASE-RELATED-RELATED"/>
    <property type="match status" value="1"/>
</dbReference>
<dbReference type="PROSITE" id="PS51186">
    <property type="entry name" value="GNAT"/>
    <property type="match status" value="1"/>
</dbReference>
<dbReference type="InterPro" id="IPR050832">
    <property type="entry name" value="Bact_Acetyltransf"/>
</dbReference>
<dbReference type="AlphaFoldDB" id="A0A246JMM8"/>
<reference evidence="4 5" key="1">
    <citation type="journal article" date="2008" name="Int. J. Syst. Evol. Microbiol.">
        <title>Description of Roseateles aquatilis sp. nov. and Roseateles terrae sp. nov., in the class Betaproteobacteria, and emended description of the genus Roseateles.</title>
        <authorList>
            <person name="Gomila M."/>
            <person name="Bowien B."/>
            <person name="Falsen E."/>
            <person name="Moore E.R."/>
            <person name="Lalucat J."/>
        </authorList>
    </citation>
    <scope>NUCLEOTIDE SEQUENCE [LARGE SCALE GENOMIC DNA]</scope>
    <source>
        <strain evidence="4 5">CCUG 48205</strain>
    </source>
</reference>
<sequence>MQIQALDPHSPAAMSLLAQSDAYMAALYPSESNHLEDPHSLAQPQVRFIGVWLAEWLAACGAVKVVDDDDGPYGEIKRVFVQPQFRGRGLSKVLMEELEAHLRAQGIDLVRLETGVHQPEALKLYETLGYDRRSPFGRYAEDPLSVFMEKRLTAD</sequence>
<dbReference type="Gene3D" id="3.40.630.30">
    <property type="match status" value="1"/>
</dbReference>
<evidence type="ECO:0000313" key="5">
    <source>
        <dbReference type="Proteomes" id="UP000197468"/>
    </source>
</evidence>
<keyword evidence="5" id="KW-1185">Reference proteome</keyword>
<evidence type="ECO:0000256" key="2">
    <source>
        <dbReference type="ARBA" id="ARBA00023315"/>
    </source>
</evidence>
<dbReference type="OrthoDB" id="9803233at2"/>
<dbReference type="EMBL" id="NIOF01000001">
    <property type="protein sequence ID" value="OWQ93763.1"/>
    <property type="molecule type" value="Genomic_DNA"/>
</dbReference>
<dbReference type="InterPro" id="IPR016181">
    <property type="entry name" value="Acyl_CoA_acyltransferase"/>
</dbReference>
<dbReference type="CDD" id="cd04301">
    <property type="entry name" value="NAT_SF"/>
    <property type="match status" value="1"/>
</dbReference>
<protein>
    <submittedName>
        <fullName evidence="4">GNAT family N-acetyltransferase</fullName>
    </submittedName>
</protein>
<dbReference type="Proteomes" id="UP000197468">
    <property type="component" value="Unassembled WGS sequence"/>
</dbReference>
<keyword evidence="2" id="KW-0012">Acyltransferase</keyword>
<comment type="caution">
    <text evidence="4">The sequence shown here is derived from an EMBL/GenBank/DDBJ whole genome shotgun (WGS) entry which is preliminary data.</text>
</comment>
<gene>
    <name evidence="4" type="ORF">CDN99_04780</name>
</gene>
<dbReference type="InterPro" id="IPR000182">
    <property type="entry name" value="GNAT_dom"/>
</dbReference>
<keyword evidence="1 4" id="KW-0808">Transferase</keyword>
<accession>A0A246JMM8</accession>
<proteinExistence type="predicted"/>
<feature type="domain" description="N-acetyltransferase" evidence="3">
    <location>
        <begin position="1"/>
        <end position="153"/>
    </location>
</feature>
<evidence type="ECO:0000256" key="1">
    <source>
        <dbReference type="ARBA" id="ARBA00022679"/>
    </source>
</evidence>
<dbReference type="GO" id="GO:0016747">
    <property type="term" value="F:acyltransferase activity, transferring groups other than amino-acyl groups"/>
    <property type="evidence" value="ECO:0007669"/>
    <property type="project" value="InterPro"/>
</dbReference>
<dbReference type="RefSeq" id="WP_088383002.1">
    <property type="nucleotide sequence ID" value="NZ_NIOF01000001.1"/>
</dbReference>
<name>A0A246JMM8_9BURK</name>
<evidence type="ECO:0000313" key="4">
    <source>
        <dbReference type="EMBL" id="OWQ93763.1"/>
    </source>
</evidence>
<dbReference type="PANTHER" id="PTHR43877:SF2">
    <property type="entry name" value="AMINOALKYLPHOSPHONATE N-ACETYLTRANSFERASE-RELATED"/>
    <property type="match status" value="1"/>
</dbReference>